<dbReference type="PANTHER" id="PTHR30121">
    <property type="entry name" value="UNCHARACTERIZED PROTEIN YJGR-RELATED"/>
    <property type="match status" value="1"/>
</dbReference>
<dbReference type="InterPro" id="IPR019476">
    <property type="entry name" value="T4SS_TraD_DNA-bd"/>
</dbReference>
<feature type="region of interest" description="Disordered" evidence="1">
    <location>
        <begin position="513"/>
        <end position="557"/>
    </location>
</feature>
<dbReference type="EMBL" id="PFHR01000206">
    <property type="protein sequence ID" value="PIW96642.1"/>
    <property type="molecule type" value="Genomic_DNA"/>
</dbReference>
<proteinExistence type="predicted"/>
<dbReference type="SUPFAM" id="SSF52540">
    <property type="entry name" value="P-loop containing nucleoside triphosphate hydrolases"/>
    <property type="match status" value="1"/>
</dbReference>
<feature type="region of interest" description="Disordered" evidence="1">
    <location>
        <begin position="438"/>
        <end position="493"/>
    </location>
</feature>
<evidence type="ECO:0000259" key="2">
    <source>
        <dbReference type="Pfam" id="PF10412"/>
    </source>
</evidence>
<evidence type="ECO:0000313" key="4">
    <source>
        <dbReference type="Proteomes" id="UP000230837"/>
    </source>
</evidence>
<evidence type="ECO:0000313" key="3">
    <source>
        <dbReference type="EMBL" id="PIW96642.1"/>
    </source>
</evidence>
<dbReference type="PANTHER" id="PTHR30121:SF11">
    <property type="entry name" value="AAA+ ATPASE DOMAIN-CONTAINING PROTEIN"/>
    <property type="match status" value="1"/>
</dbReference>
<feature type="compositionally biased region" description="Low complexity" evidence="1">
    <location>
        <begin position="448"/>
        <end position="464"/>
    </location>
</feature>
<feature type="compositionally biased region" description="Polar residues" evidence="1">
    <location>
        <begin position="513"/>
        <end position="523"/>
    </location>
</feature>
<dbReference type="CDD" id="cd01127">
    <property type="entry name" value="TrwB_TraG_TraD_VirD4"/>
    <property type="match status" value="1"/>
</dbReference>
<accession>A0A2M7IMR8</accession>
<evidence type="ECO:0000256" key="1">
    <source>
        <dbReference type="SAM" id="MobiDB-lite"/>
    </source>
</evidence>
<dbReference type="InterPro" id="IPR027417">
    <property type="entry name" value="P-loop_NTPase"/>
</dbReference>
<dbReference type="AlphaFoldDB" id="A0A2M7IMR8"/>
<protein>
    <recommendedName>
        <fullName evidence="2">Type IV secretion system coupling protein TraD DNA-binding domain-containing protein</fullName>
    </recommendedName>
</protein>
<dbReference type="Proteomes" id="UP000230837">
    <property type="component" value="Unassembled WGS sequence"/>
</dbReference>
<comment type="caution">
    <text evidence="3">The sequence shown here is derived from an EMBL/GenBank/DDBJ whole genome shotgun (WGS) entry which is preliminary data.</text>
</comment>
<reference evidence="4" key="1">
    <citation type="submission" date="2017-09" db="EMBL/GenBank/DDBJ databases">
        <title>Depth-based differentiation of microbial function through sediment-hosted aquifers and enrichment of novel symbionts in the deep terrestrial subsurface.</title>
        <authorList>
            <person name="Probst A.J."/>
            <person name="Ladd B."/>
            <person name="Jarett J.K."/>
            <person name="Geller-Mcgrath D.E."/>
            <person name="Sieber C.M.K."/>
            <person name="Emerson J.B."/>
            <person name="Anantharaman K."/>
            <person name="Thomas B.C."/>
            <person name="Malmstrom R."/>
            <person name="Stieglmeier M."/>
            <person name="Klingl A."/>
            <person name="Woyke T."/>
            <person name="Ryan C.M."/>
            <person name="Banfield J.F."/>
        </authorList>
    </citation>
    <scope>NUCLEOTIDE SEQUENCE [LARGE SCALE GENOMIC DNA]</scope>
</reference>
<name>A0A2M7IMR8_9BACT</name>
<sequence>MGFDPEKITFFAKTDARGQDVKFGIKAKDRQRHMYIIGKTGMGKSTLLENMAVQDIQNGEGMAFIDPHGSAAETLLEYVPEDRVNDVIYFAPFDLDNPISFNVMEDVGPDKRHLVVSGLMSTFKKIWVDAWSARMEYILTNALLALIEYPDTTLLSVNRLFSDKNYRKQVVDYIKDPAVKSFWTEEFANYTDRFAAEALPAIQNKIGQFTGNPLIRNIIGQPHSSFDIRKIMDEKKILIMNLSKGLVGETNANLLGSMLTTRIYLAAMSRADLSVAEMKKMPNFYFYVDEFQSFANATFANILSEARKYHLNLIIAHQYIEQMEEEVRDAVFGNVGTTITFRVGPFDAEVLETVFTPRFLAPDLVNLGFAQVYLTLMIDGIGSQPFSAVTLPPIAPPRISCKNMVIAASRRNYTKPRGQVEKIVTELHAPVVVEVKPKRVNETETGGKNSTYQNNKNNYNSRARNGGRETNNENRVYSASKSDTLPSTDVSNKETPAVVSVSVGEETKVVEDISQTINSSANNKPKERMSAHRFTKESKTKTTSFSTSPSGQTEKSSEELRSVLAKIANQNKTSSEHKVTEEETAIKGKSGAVANSSALRSALALALETMPANPKTTNIELPEKKTASASLTEMEKLINESEVAMAELEAKTTKEPFPDTPDPKQITKILKDTGHTHSPFK</sequence>
<gene>
    <name evidence="3" type="ORF">COZ82_03855</name>
</gene>
<dbReference type="InterPro" id="IPR051162">
    <property type="entry name" value="T4SS_component"/>
</dbReference>
<organism evidence="3 4">
    <name type="scientific">Candidatus Kaiserbacteria bacterium CG_4_8_14_3_um_filter_38_9</name>
    <dbReference type="NCBI Taxonomy" id="1974599"/>
    <lineage>
        <taxon>Bacteria</taxon>
        <taxon>Candidatus Kaiseribacteriota</taxon>
    </lineage>
</organism>
<dbReference type="Gene3D" id="3.40.50.300">
    <property type="entry name" value="P-loop containing nucleotide triphosphate hydrolases"/>
    <property type="match status" value="2"/>
</dbReference>
<feature type="compositionally biased region" description="Basic and acidic residues" evidence="1">
    <location>
        <begin position="524"/>
        <end position="540"/>
    </location>
</feature>
<dbReference type="Pfam" id="PF10412">
    <property type="entry name" value="TrwB_AAD_bind"/>
    <property type="match status" value="1"/>
</dbReference>
<feature type="domain" description="Type IV secretion system coupling protein TraD DNA-binding" evidence="2">
    <location>
        <begin position="26"/>
        <end position="343"/>
    </location>
</feature>
<feature type="region of interest" description="Disordered" evidence="1">
    <location>
        <begin position="652"/>
        <end position="681"/>
    </location>
</feature>
<feature type="compositionally biased region" description="Low complexity" evidence="1">
    <location>
        <begin position="541"/>
        <end position="550"/>
    </location>
</feature>
<feature type="compositionally biased region" description="Polar residues" evidence="1">
    <location>
        <begin position="477"/>
        <end position="493"/>
    </location>
</feature>